<protein>
    <recommendedName>
        <fullName evidence="5">DUF2127 domain-containing protein</fullName>
    </recommendedName>
</protein>
<keyword evidence="2" id="KW-0472">Membrane</keyword>
<dbReference type="EMBL" id="CAKKNE010000004">
    <property type="protein sequence ID" value="CAH0374826.1"/>
    <property type="molecule type" value="Genomic_DNA"/>
</dbReference>
<evidence type="ECO:0000313" key="4">
    <source>
        <dbReference type="Proteomes" id="UP000789595"/>
    </source>
</evidence>
<evidence type="ECO:0008006" key="5">
    <source>
        <dbReference type="Google" id="ProtNLM"/>
    </source>
</evidence>
<organism evidence="3 4">
    <name type="scientific">Pelagomonas calceolata</name>
    <dbReference type="NCBI Taxonomy" id="35677"/>
    <lineage>
        <taxon>Eukaryota</taxon>
        <taxon>Sar</taxon>
        <taxon>Stramenopiles</taxon>
        <taxon>Ochrophyta</taxon>
        <taxon>Pelagophyceae</taxon>
        <taxon>Pelagomonadales</taxon>
        <taxon>Pelagomonadaceae</taxon>
        <taxon>Pelagomonas</taxon>
    </lineage>
</organism>
<feature type="region of interest" description="Disordered" evidence="1">
    <location>
        <begin position="134"/>
        <end position="165"/>
    </location>
</feature>
<feature type="transmembrane region" description="Helical" evidence="2">
    <location>
        <begin position="58"/>
        <end position="79"/>
    </location>
</feature>
<name>A0A8J2SPU9_9STRA</name>
<reference evidence="3" key="1">
    <citation type="submission" date="2021-11" db="EMBL/GenBank/DDBJ databases">
        <authorList>
            <consortium name="Genoscope - CEA"/>
            <person name="William W."/>
        </authorList>
    </citation>
    <scope>NUCLEOTIDE SEQUENCE</scope>
</reference>
<feature type="transmembrane region" description="Helical" evidence="2">
    <location>
        <begin position="112"/>
        <end position="131"/>
    </location>
</feature>
<keyword evidence="4" id="KW-1185">Reference proteome</keyword>
<evidence type="ECO:0000256" key="1">
    <source>
        <dbReference type="SAM" id="MobiDB-lite"/>
    </source>
</evidence>
<keyword evidence="2" id="KW-0812">Transmembrane</keyword>
<proteinExistence type="predicted"/>
<gene>
    <name evidence="3" type="ORF">PECAL_4P21300</name>
</gene>
<feature type="transmembrane region" description="Helical" evidence="2">
    <location>
        <begin position="12"/>
        <end position="28"/>
    </location>
</feature>
<dbReference type="AlphaFoldDB" id="A0A8J2SPU9"/>
<evidence type="ECO:0000313" key="3">
    <source>
        <dbReference type="EMBL" id="CAH0374826.1"/>
    </source>
</evidence>
<comment type="caution">
    <text evidence="3">The sequence shown here is derived from an EMBL/GenBank/DDBJ whole genome shotgun (WGS) entry which is preliminary data.</text>
</comment>
<sequence>MGDIPLLEKIALSPLLIMGVLMLAVGRYDADLETLLPGVTERFEVAVGKAFVEDRDQLNAACSLIGVLKVLVVLNIWGLKNTRVQLILAAVAVPGFALVIYAHMALGDLPSAYMPAVVFMVLLPKTAFAMLRGDEAEPSEPAEEAAPAPAPAPKTSGRTGKHKKR</sequence>
<dbReference type="Proteomes" id="UP000789595">
    <property type="component" value="Unassembled WGS sequence"/>
</dbReference>
<accession>A0A8J2SPU9</accession>
<keyword evidence="2" id="KW-1133">Transmembrane helix</keyword>
<evidence type="ECO:0000256" key="2">
    <source>
        <dbReference type="SAM" id="Phobius"/>
    </source>
</evidence>
<feature type="transmembrane region" description="Helical" evidence="2">
    <location>
        <begin position="86"/>
        <end position="106"/>
    </location>
</feature>